<evidence type="ECO:0000256" key="4">
    <source>
        <dbReference type="ARBA" id="ARBA00023159"/>
    </source>
</evidence>
<dbReference type="Gene3D" id="3.40.10.10">
    <property type="entry name" value="DNA Methylphosphotriester Repair Domain"/>
    <property type="match status" value="1"/>
</dbReference>
<keyword evidence="2" id="KW-0489">Methyltransferase</keyword>
<feature type="domain" description="HTH araC/xylS-type" evidence="6">
    <location>
        <begin position="85"/>
        <end position="136"/>
    </location>
</feature>
<dbReference type="SUPFAM" id="SSF46689">
    <property type="entry name" value="Homeodomain-like"/>
    <property type="match status" value="1"/>
</dbReference>
<dbReference type="GO" id="GO:0003700">
    <property type="term" value="F:DNA-binding transcription factor activity"/>
    <property type="evidence" value="ECO:0007669"/>
    <property type="project" value="InterPro"/>
</dbReference>
<evidence type="ECO:0000256" key="2">
    <source>
        <dbReference type="ARBA" id="ARBA00022603"/>
    </source>
</evidence>
<dbReference type="GO" id="GO:0006281">
    <property type="term" value="P:DNA repair"/>
    <property type="evidence" value="ECO:0007669"/>
    <property type="project" value="InterPro"/>
</dbReference>
<keyword evidence="3" id="KW-0805">Transcription regulation</keyword>
<accession>A0A9W4XHR4</accession>
<comment type="cofactor">
    <cofactor evidence="1">
        <name>Zn(2+)</name>
        <dbReference type="ChEBI" id="CHEBI:29105"/>
    </cofactor>
</comment>
<evidence type="ECO:0000256" key="5">
    <source>
        <dbReference type="ARBA" id="ARBA00023163"/>
    </source>
</evidence>
<dbReference type="GO" id="GO:0008168">
    <property type="term" value="F:methyltransferase activity"/>
    <property type="evidence" value="ECO:0007669"/>
    <property type="project" value="UniProtKB-KW"/>
</dbReference>
<sequence>MAYTTDASRWRALSTRDPSANNHFVYTVKSTQVYCRPTCPARLARRANIGFAETPSEAQRAGYRACKRCRPDLETNEDPQFKAVAKARTLIEEAVANGEAGKDGLKLQDLATKVGLTRRYFHKIFKDRMGVTPRGYATLKMEEKTIREGGFEVEVEVEEEVSPATSVTPTGDGLVDMGPFSFDQFDFSDFVVGSDTVHDLSLNDSLTFPVPGLPELTESTPVSFGEGIDINTSITALAAMDSTFENIDIAYDRFDPSAMSTAAMFDLDAAFVLGPNALPSFNQGVCDPVFA</sequence>
<evidence type="ECO:0000313" key="8">
    <source>
        <dbReference type="Proteomes" id="UP001152607"/>
    </source>
</evidence>
<dbReference type="InterPro" id="IPR009057">
    <property type="entry name" value="Homeodomain-like_sf"/>
</dbReference>
<protein>
    <recommendedName>
        <fullName evidence="6">HTH araC/xylS-type domain-containing protein</fullName>
    </recommendedName>
</protein>
<dbReference type="Proteomes" id="UP001152607">
    <property type="component" value="Unassembled WGS sequence"/>
</dbReference>
<dbReference type="AlphaFoldDB" id="A0A9W4XHR4"/>
<gene>
    <name evidence="7" type="ORF">PDIGIT_LOCUS2011</name>
</gene>
<name>A0A9W4XHR4_9PLEO</name>
<dbReference type="OrthoDB" id="2447880at2759"/>
<reference evidence="7" key="1">
    <citation type="submission" date="2023-01" db="EMBL/GenBank/DDBJ databases">
        <authorList>
            <person name="Van Ghelder C."/>
            <person name="Rancurel C."/>
        </authorList>
    </citation>
    <scope>NUCLEOTIDE SEQUENCE</scope>
    <source>
        <strain evidence="7">CNCM I-4278</strain>
    </source>
</reference>
<dbReference type="Pfam" id="PF02805">
    <property type="entry name" value="Ada_Zn_binding"/>
    <property type="match status" value="1"/>
</dbReference>
<proteinExistence type="predicted"/>
<evidence type="ECO:0000259" key="6">
    <source>
        <dbReference type="PROSITE" id="PS01124"/>
    </source>
</evidence>
<dbReference type="Gene3D" id="1.10.10.60">
    <property type="entry name" value="Homeodomain-like"/>
    <property type="match status" value="1"/>
</dbReference>
<keyword evidence="2" id="KW-0808">Transferase</keyword>
<comment type="caution">
    <text evidence="7">The sequence shown here is derived from an EMBL/GenBank/DDBJ whole genome shotgun (WGS) entry which is preliminary data.</text>
</comment>
<dbReference type="GO" id="GO:0043565">
    <property type="term" value="F:sequence-specific DNA binding"/>
    <property type="evidence" value="ECO:0007669"/>
    <property type="project" value="InterPro"/>
</dbReference>
<evidence type="ECO:0000256" key="3">
    <source>
        <dbReference type="ARBA" id="ARBA00023015"/>
    </source>
</evidence>
<dbReference type="InterPro" id="IPR004026">
    <property type="entry name" value="Ada_DNA_repair_Zn-bd"/>
</dbReference>
<dbReference type="GO" id="GO:0008270">
    <property type="term" value="F:zinc ion binding"/>
    <property type="evidence" value="ECO:0007669"/>
    <property type="project" value="InterPro"/>
</dbReference>
<evidence type="ECO:0000256" key="1">
    <source>
        <dbReference type="ARBA" id="ARBA00001947"/>
    </source>
</evidence>
<dbReference type="InterPro" id="IPR035451">
    <property type="entry name" value="Ada-like_dom_sf"/>
</dbReference>
<evidence type="ECO:0000313" key="7">
    <source>
        <dbReference type="EMBL" id="CAI6278535.1"/>
    </source>
</evidence>
<dbReference type="EMBL" id="CAOQHR010000001">
    <property type="protein sequence ID" value="CAI6278535.1"/>
    <property type="molecule type" value="Genomic_DNA"/>
</dbReference>
<dbReference type="GO" id="GO:0032259">
    <property type="term" value="P:methylation"/>
    <property type="evidence" value="ECO:0007669"/>
    <property type="project" value="UniProtKB-KW"/>
</dbReference>
<dbReference type="SUPFAM" id="SSF57884">
    <property type="entry name" value="Ada DNA repair protein, N-terminal domain (N-Ada 10)"/>
    <property type="match status" value="1"/>
</dbReference>
<dbReference type="InterPro" id="IPR018060">
    <property type="entry name" value="HTH_AraC"/>
</dbReference>
<keyword evidence="4" id="KW-0010">Activator</keyword>
<keyword evidence="8" id="KW-1185">Reference proteome</keyword>
<keyword evidence="5" id="KW-0804">Transcription</keyword>
<dbReference type="PROSITE" id="PS01124">
    <property type="entry name" value="HTH_ARAC_FAMILY_2"/>
    <property type="match status" value="1"/>
</dbReference>
<organism evidence="7 8">
    <name type="scientific">Periconia digitata</name>
    <dbReference type="NCBI Taxonomy" id="1303443"/>
    <lineage>
        <taxon>Eukaryota</taxon>
        <taxon>Fungi</taxon>
        <taxon>Dikarya</taxon>
        <taxon>Ascomycota</taxon>
        <taxon>Pezizomycotina</taxon>
        <taxon>Dothideomycetes</taxon>
        <taxon>Pleosporomycetidae</taxon>
        <taxon>Pleosporales</taxon>
        <taxon>Massarineae</taxon>
        <taxon>Periconiaceae</taxon>
        <taxon>Periconia</taxon>
    </lineage>
</organism>